<comment type="similarity">
    <text evidence="1 3">Belongs to the acetaldehyde dehydrogenase family.</text>
</comment>
<dbReference type="InterPro" id="IPR000534">
    <property type="entry name" value="Semialdehyde_DH_NAD-bd"/>
</dbReference>
<name>A0A1T3NKG8_9ACTN</name>
<dbReference type="AlphaFoldDB" id="A0A1T3NKG8"/>
<dbReference type="Pfam" id="PF01118">
    <property type="entry name" value="Semialdhyde_dh"/>
    <property type="match status" value="1"/>
</dbReference>
<keyword evidence="3" id="KW-0560">Oxidoreductase</keyword>
<dbReference type="GO" id="GO:0008774">
    <property type="term" value="F:acetaldehyde dehydrogenase (acetylating) activity"/>
    <property type="evidence" value="ECO:0007669"/>
    <property type="project" value="UniProtKB-UniRule"/>
</dbReference>
<comment type="catalytic activity">
    <reaction evidence="3">
        <text>acetaldehyde + NAD(+) + CoA = acetyl-CoA + NADH + H(+)</text>
        <dbReference type="Rhea" id="RHEA:23288"/>
        <dbReference type="ChEBI" id="CHEBI:15343"/>
        <dbReference type="ChEBI" id="CHEBI:15378"/>
        <dbReference type="ChEBI" id="CHEBI:57287"/>
        <dbReference type="ChEBI" id="CHEBI:57288"/>
        <dbReference type="ChEBI" id="CHEBI:57540"/>
        <dbReference type="ChEBI" id="CHEBI:57945"/>
        <dbReference type="EC" id="1.2.1.10"/>
    </reaction>
</comment>
<dbReference type="GO" id="GO:0051287">
    <property type="term" value="F:NAD binding"/>
    <property type="evidence" value="ECO:0007669"/>
    <property type="project" value="UniProtKB-UniRule"/>
</dbReference>
<feature type="binding site" evidence="3">
    <location>
        <begin position="160"/>
        <end position="168"/>
    </location>
    <ligand>
        <name>NAD(+)</name>
        <dbReference type="ChEBI" id="CHEBI:57540"/>
    </ligand>
</feature>
<dbReference type="SUPFAM" id="SSF51735">
    <property type="entry name" value="NAD(P)-binding Rossmann-fold domains"/>
    <property type="match status" value="1"/>
</dbReference>
<dbReference type="PIRSF" id="PIRSF015689">
    <property type="entry name" value="Actaldh_dh_actl"/>
    <property type="match status" value="1"/>
</dbReference>
<dbReference type="NCBIfam" id="NF006157">
    <property type="entry name" value="PRK08300.1"/>
    <property type="match status" value="1"/>
</dbReference>
<feature type="compositionally biased region" description="Low complexity" evidence="4">
    <location>
        <begin position="314"/>
        <end position="323"/>
    </location>
</feature>
<feature type="active site" description="Acyl-thioester intermediate" evidence="3">
    <location>
        <position position="129"/>
    </location>
</feature>
<proteinExistence type="inferred from homology"/>
<dbReference type="Pfam" id="PF09290">
    <property type="entry name" value="AcetDehyd-dimer"/>
    <property type="match status" value="1"/>
</dbReference>
<keyword evidence="7" id="KW-1185">Reference proteome</keyword>
<organism evidence="6 7">
    <name type="scientific">Embleya scabrispora</name>
    <dbReference type="NCBI Taxonomy" id="159449"/>
    <lineage>
        <taxon>Bacteria</taxon>
        <taxon>Bacillati</taxon>
        <taxon>Actinomycetota</taxon>
        <taxon>Actinomycetes</taxon>
        <taxon>Kitasatosporales</taxon>
        <taxon>Streptomycetaceae</taxon>
        <taxon>Embleya</taxon>
    </lineage>
</organism>
<dbReference type="EMBL" id="MWQN01000004">
    <property type="protein sequence ID" value="OPC77205.1"/>
    <property type="molecule type" value="Genomic_DNA"/>
</dbReference>
<evidence type="ECO:0000256" key="3">
    <source>
        <dbReference type="HAMAP-Rule" id="MF_01657"/>
    </source>
</evidence>
<dbReference type="SMART" id="SM00859">
    <property type="entry name" value="Semialdhyde_dh"/>
    <property type="match status" value="1"/>
</dbReference>
<evidence type="ECO:0000256" key="1">
    <source>
        <dbReference type="ARBA" id="ARBA00009244"/>
    </source>
</evidence>
<dbReference type="OrthoDB" id="9786743at2"/>
<dbReference type="InterPro" id="IPR036291">
    <property type="entry name" value="NAD(P)-bd_dom_sf"/>
</dbReference>
<dbReference type="EC" id="1.2.1.10" evidence="3"/>
<sequence>MTRTKVAVIGSGNIGTDLMIKVLRTAEHLEMGALVGIDADSDGLARARRLGVPTTHDGVEGLIAMPGFDEIAIVFDATSAKAHAHNAARLRPYGKRLIDLTPAALGPYVVPAVNLEQHLDADNVNMVTCGGQATIPVVAAIGAVAPVAYAEIVASIASKSAGPGTRANIDEFTETTSAAIVEVGGARRGKAIIVLNPAEPPLIMRDTVLALVGTPDFDPVEPIREAVAAMVAAVAEYVPGYRLKQEVQVTPVPADQPLETLLAPGTDRPTHQVSVFLEVEGAAHYLPAYAGNLDIMTSAALRVGERMAARDAARGPGADSGRGTTRRHVEAAS</sequence>
<evidence type="ECO:0000256" key="4">
    <source>
        <dbReference type="SAM" id="MobiDB-lite"/>
    </source>
</evidence>
<dbReference type="Proteomes" id="UP000190037">
    <property type="component" value="Unassembled WGS sequence"/>
</dbReference>
<gene>
    <name evidence="6" type="ORF">B4N89_42425</name>
</gene>
<dbReference type="CDD" id="cd23933">
    <property type="entry name" value="ALDH_C"/>
    <property type="match status" value="1"/>
</dbReference>
<feature type="binding site" evidence="3">
    <location>
        <begin position="11"/>
        <end position="14"/>
    </location>
    <ligand>
        <name>NAD(+)</name>
        <dbReference type="ChEBI" id="CHEBI:57540"/>
    </ligand>
</feature>
<evidence type="ECO:0000313" key="7">
    <source>
        <dbReference type="Proteomes" id="UP000190037"/>
    </source>
</evidence>
<accession>A0A1T3NKG8</accession>
<dbReference type="SUPFAM" id="SSF55347">
    <property type="entry name" value="Glyceraldehyde-3-phosphate dehydrogenase-like, C-terminal domain"/>
    <property type="match status" value="1"/>
</dbReference>
<feature type="binding site" evidence="3">
    <location>
        <position position="292"/>
    </location>
    <ligand>
        <name>NAD(+)</name>
        <dbReference type="ChEBI" id="CHEBI:57540"/>
    </ligand>
</feature>
<comment type="caution">
    <text evidence="6">The sequence shown here is derived from an EMBL/GenBank/DDBJ whole genome shotgun (WGS) entry which is preliminary data.</text>
</comment>
<protein>
    <recommendedName>
        <fullName evidence="3">Acetaldehyde dehydrogenase</fullName>
        <ecNumber evidence="3">1.2.1.10</ecNumber>
    </recommendedName>
    <alternativeName>
        <fullName evidence="3">Acetaldehyde dehydrogenase [acetylating]</fullName>
    </alternativeName>
</protein>
<dbReference type="STRING" id="159449.B4N89_42425"/>
<dbReference type="Gene3D" id="3.30.360.10">
    <property type="entry name" value="Dihydrodipicolinate Reductase, domain 2"/>
    <property type="match status" value="1"/>
</dbReference>
<dbReference type="HAMAP" id="MF_01657">
    <property type="entry name" value="Ac_ald_DH_ac"/>
    <property type="match status" value="1"/>
</dbReference>
<feature type="domain" description="Semialdehyde dehydrogenase NAD-binding" evidence="5">
    <location>
        <begin position="5"/>
        <end position="121"/>
    </location>
</feature>
<evidence type="ECO:0000313" key="6">
    <source>
        <dbReference type="EMBL" id="OPC77205.1"/>
    </source>
</evidence>
<feature type="region of interest" description="Disordered" evidence="4">
    <location>
        <begin position="309"/>
        <end position="333"/>
    </location>
</feature>
<evidence type="ECO:0000256" key="2">
    <source>
        <dbReference type="ARBA" id="ARBA00023027"/>
    </source>
</evidence>
<evidence type="ECO:0000259" key="5">
    <source>
        <dbReference type="SMART" id="SM00859"/>
    </source>
</evidence>
<dbReference type="InterPro" id="IPR015426">
    <property type="entry name" value="Acetylaldehyde_DH_C"/>
</dbReference>
<dbReference type="Gene3D" id="3.40.50.720">
    <property type="entry name" value="NAD(P)-binding Rossmann-like Domain"/>
    <property type="match status" value="1"/>
</dbReference>
<dbReference type="RefSeq" id="WP_078981964.1">
    <property type="nucleotide sequence ID" value="NZ_MWQN01000004.1"/>
</dbReference>
<keyword evidence="3" id="KW-0058">Aromatic hydrocarbons catabolism</keyword>
<reference evidence="6 7" key="1">
    <citation type="submission" date="2017-03" db="EMBL/GenBank/DDBJ databases">
        <title>Draft genome sequence of Streptomyces scabrisporus NF3, endophyte isolated from Amphipterygium adstringens.</title>
        <authorList>
            <person name="Vazquez M."/>
            <person name="Ceapa C.D."/>
            <person name="Rodriguez Luna D."/>
            <person name="Sanchez Esquivel S."/>
        </authorList>
    </citation>
    <scope>NUCLEOTIDE SEQUENCE [LARGE SCALE GENOMIC DNA]</scope>
    <source>
        <strain evidence="6 7">NF3</strain>
    </source>
</reference>
<dbReference type="InterPro" id="IPR003361">
    <property type="entry name" value="Acetaldehyde_dehydrogenase"/>
</dbReference>
<keyword evidence="2 3" id="KW-0520">NAD</keyword>
<dbReference type="NCBIfam" id="TIGR03215">
    <property type="entry name" value="ac_ald_DH_ac"/>
    <property type="match status" value="1"/>
</dbReference>